<dbReference type="EMBL" id="CP002198">
    <property type="protein sequence ID" value="ADN17008.1"/>
    <property type="molecule type" value="Genomic_DNA"/>
</dbReference>
<reference evidence="14" key="1">
    <citation type="journal article" date="2011" name="MBio">
        <title>Novel metabolic attributes of the genus Cyanothece, comprising a group of unicellular nitrogen-fixing Cyanobacteria.</title>
        <authorList>
            <person name="Bandyopadhyay A."/>
            <person name="Elvitigala T."/>
            <person name="Welsh E."/>
            <person name="Stockel J."/>
            <person name="Liberton M."/>
            <person name="Min H."/>
            <person name="Sherman L.A."/>
            <person name="Pakrasi H.B."/>
        </authorList>
    </citation>
    <scope>NUCLEOTIDE SEQUENCE [LARGE SCALE GENOMIC DNA]</scope>
    <source>
        <strain evidence="14">PCC 7822</strain>
    </source>
</reference>
<dbReference type="InterPro" id="IPR005467">
    <property type="entry name" value="His_kinase_dom"/>
</dbReference>
<sequence length="768" mass="87919">MSEAKNSIPCLIQNNGNAIHTPGYIQPHGFLMVLKEPDLQIIQTSNNLDEHLGIASESLLNKNLDNLLDSKQIDKINRILEADNFLSEPFFNLKFIREKTHLKYLAYWHRNRQGVILELEKILPEKKSFLLKFYRSIQSAINQLNPSLNYQKLCQIAAQEIRKFSGFDRIMIYRFDADWHGEVIAEDKIDYMDSYLGLHFPADDIPPLARSLFALQPLRFIPDVNYQPVSLTPCLHPITEEPLDLSYSLLRGVSPIHIEYLKNMGIRGSMTISLLKNNQLWGLIACHHKSPKLVSQAVRSGCEIFAKVLSMSLSDTEDNQDYKYQIELKSIQAKLIEYMSQENDFVDGLVSHEPNILDLFQAAGAAIYNNGHFYRLGKTPKEEEIYQLIEWLKSQSYEQIFSTDCLAKIYPEAEKYKEIASGVLGISLSKSSKKYILWFRPEVQQTINWAGEPHQLVLVDQNLNLHPRQSFQLWKEKVSGKSLAWKTPELKAALDLRNSILEVGLGKANELSKLNAELKRSNQDLDAFAYIASHDLKEPLRGIHNYANFMLEDYQEQLAPEALEQLQSITRLSQRMDNLLDCLLYFSRVGRTELSIRNIDLNQIVSETLEMLKSRLNRENIQVLIPRPLPTIQGDAIRIGEVFSNLISNAIKYNNKQDKWIEIGFIDPTTERLTHSPQTLSETEEMEKGSSNPQAKIFYVKDNGLGIKEKHKEAIFQIFKRLHGKEQYGGGSGIGLTIAKKIVERHGGKIWIESTYGQGSTFYFTLPG</sequence>
<dbReference type="GO" id="GO:0000155">
    <property type="term" value="F:phosphorelay sensor kinase activity"/>
    <property type="evidence" value="ECO:0007669"/>
    <property type="project" value="InterPro"/>
</dbReference>
<comment type="similarity">
    <text evidence="2">In the N-terminal section; belongs to the phytochrome family.</text>
</comment>
<dbReference type="eggNOG" id="COG4251">
    <property type="taxonomic scope" value="Bacteria"/>
</dbReference>
<dbReference type="Gene3D" id="3.30.450.270">
    <property type="match status" value="1"/>
</dbReference>
<dbReference type="InterPro" id="IPR035965">
    <property type="entry name" value="PAS-like_dom_sf"/>
</dbReference>
<dbReference type="RefSeq" id="WP_013325046.1">
    <property type="nucleotide sequence ID" value="NC_014501.1"/>
</dbReference>
<evidence type="ECO:0000256" key="4">
    <source>
        <dbReference type="ARBA" id="ARBA00022543"/>
    </source>
</evidence>
<dbReference type="Pfam" id="PF00360">
    <property type="entry name" value="PHY"/>
    <property type="match status" value="1"/>
</dbReference>
<dbReference type="Pfam" id="PF00512">
    <property type="entry name" value="HisKA"/>
    <property type="match status" value="1"/>
</dbReference>
<dbReference type="SUPFAM" id="SSF47384">
    <property type="entry name" value="Homodimeric domain of signal transducing histidine kinase"/>
    <property type="match status" value="1"/>
</dbReference>
<dbReference type="InterPro" id="IPR016132">
    <property type="entry name" value="Phyto_chromo_attachment"/>
</dbReference>
<dbReference type="STRING" id="497965.Cyan7822_5124"/>
<dbReference type="InterPro" id="IPR003661">
    <property type="entry name" value="HisK_dim/P_dom"/>
</dbReference>
<dbReference type="EC" id="2.7.13.3" evidence="3"/>
<keyword evidence="5" id="KW-0597">Phosphoprotein</keyword>
<dbReference type="InterPro" id="IPR036097">
    <property type="entry name" value="HisK_dim/P_sf"/>
</dbReference>
<evidence type="ECO:0000256" key="6">
    <source>
        <dbReference type="ARBA" id="ARBA00022606"/>
    </source>
</evidence>
<dbReference type="FunFam" id="3.30.565.10:FF:000006">
    <property type="entry name" value="Sensor histidine kinase WalK"/>
    <property type="match status" value="1"/>
</dbReference>
<dbReference type="HOGENOM" id="CLU_000445_50_1_3"/>
<dbReference type="InterPro" id="IPR003018">
    <property type="entry name" value="GAF"/>
</dbReference>
<keyword evidence="14" id="KW-1185">Reference proteome</keyword>
<dbReference type="GO" id="GO:0007234">
    <property type="term" value="P:osmosensory signaling via phosphorelay pathway"/>
    <property type="evidence" value="ECO:0007669"/>
    <property type="project" value="TreeGrafter"/>
</dbReference>
<protein>
    <recommendedName>
        <fullName evidence="3">histidine kinase</fullName>
        <ecNumber evidence="3">2.7.13.3</ecNumber>
    </recommendedName>
</protein>
<evidence type="ECO:0000256" key="9">
    <source>
        <dbReference type="ARBA" id="ARBA00022991"/>
    </source>
</evidence>
<dbReference type="InterPro" id="IPR013654">
    <property type="entry name" value="PAS_2"/>
</dbReference>
<dbReference type="GO" id="GO:0009881">
    <property type="term" value="F:photoreceptor activity"/>
    <property type="evidence" value="ECO:0007669"/>
    <property type="project" value="UniProtKB-KW"/>
</dbReference>
<dbReference type="AlphaFoldDB" id="E0UKC7"/>
<dbReference type="SMART" id="SM00065">
    <property type="entry name" value="GAF"/>
    <property type="match status" value="1"/>
</dbReference>
<evidence type="ECO:0000256" key="10">
    <source>
        <dbReference type="ARBA" id="ARBA00023170"/>
    </source>
</evidence>
<keyword evidence="10" id="KW-0675">Receptor</keyword>
<dbReference type="InterPro" id="IPR029016">
    <property type="entry name" value="GAF-like_dom_sf"/>
</dbReference>
<evidence type="ECO:0000313" key="13">
    <source>
        <dbReference type="EMBL" id="ADN17008.1"/>
    </source>
</evidence>
<dbReference type="CDD" id="cd00082">
    <property type="entry name" value="HisKA"/>
    <property type="match status" value="1"/>
</dbReference>
<dbReference type="SMART" id="SM00387">
    <property type="entry name" value="HATPase_c"/>
    <property type="match status" value="1"/>
</dbReference>
<dbReference type="GO" id="GO:0009584">
    <property type="term" value="P:detection of visible light"/>
    <property type="evidence" value="ECO:0007669"/>
    <property type="project" value="InterPro"/>
</dbReference>
<evidence type="ECO:0000256" key="1">
    <source>
        <dbReference type="ARBA" id="ARBA00000085"/>
    </source>
</evidence>
<keyword evidence="8 13" id="KW-0418">Kinase</keyword>
<keyword evidence="6" id="KW-0716">Sensory transduction</keyword>
<dbReference type="PANTHER" id="PTHR42878">
    <property type="entry name" value="TWO-COMPONENT HISTIDINE KINASE"/>
    <property type="match status" value="1"/>
</dbReference>
<dbReference type="InterPro" id="IPR043150">
    <property type="entry name" value="Phytochrome_PHY_sf"/>
</dbReference>
<feature type="domain" description="Histidine kinase" evidence="12">
    <location>
        <begin position="531"/>
        <end position="768"/>
    </location>
</feature>
<dbReference type="Pfam" id="PF01590">
    <property type="entry name" value="GAF"/>
    <property type="match status" value="1"/>
</dbReference>
<dbReference type="InterPro" id="IPR013515">
    <property type="entry name" value="Phytochrome_cen-reg"/>
</dbReference>
<organism evidence="13 14">
    <name type="scientific">Gloeothece verrucosa (strain PCC 7822)</name>
    <name type="common">Cyanothece sp. (strain PCC 7822)</name>
    <dbReference type="NCBI Taxonomy" id="497965"/>
    <lineage>
        <taxon>Bacteria</taxon>
        <taxon>Bacillati</taxon>
        <taxon>Cyanobacteriota</taxon>
        <taxon>Cyanophyceae</taxon>
        <taxon>Oscillatoriophycideae</taxon>
        <taxon>Chroococcales</taxon>
        <taxon>Aphanothecaceae</taxon>
        <taxon>Gloeothece</taxon>
        <taxon>Gloeothece verrucosa</taxon>
    </lineage>
</organism>
<evidence type="ECO:0000313" key="14">
    <source>
        <dbReference type="Proteomes" id="UP000008206"/>
    </source>
</evidence>
<dbReference type="GO" id="GO:0030295">
    <property type="term" value="F:protein kinase activator activity"/>
    <property type="evidence" value="ECO:0007669"/>
    <property type="project" value="TreeGrafter"/>
</dbReference>
<dbReference type="SUPFAM" id="SSF55781">
    <property type="entry name" value="GAF domain-like"/>
    <property type="match status" value="2"/>
</dbReference>
<dbReference type="InterPro" id="IPR036890">
    <property type="entry name" value="HATPase_C_sf"/>
</dbReference>
<keyword evidence="7" id="KW-0808">Transferase</keyword>
<keyword evidence="4" id="KW-0600">Photoreceptor protein</keyword>
<dbReference type="SUPFAM" id="SSF55785">
    <property type="entry name" value="PYP-like sensor domain (PAS domain)"/>
    <property type="match status" value="1"/>
</dbReference>
<evidence type="ECO:0000256" key="8">
    <source>
        <dbReference type="ARBA" id="ARBA00022777"/>
    </source>
</evidence>
<dbReference type="Pfam" id="PF08446">
    <property type="entry name" value="PAS_2"/>
    <property type="match status" value="1"/>
</dbReference>
<dbReference type="PROSITE" id="PS50109">
    <property type="entry name" value="HIS_KIN"/>
    <property type="match status" value="1"/>
</dbReference>
<dbReference type="SUPFAM" id="SSF55874">
    <property type="entry name" value="ATPase domain of HSP90 chaperone/DNA topoisomerase II/histidine kinase"/>
    <property type="match status" value="1"/>
</dbReference>
<evidence type="ECO:0000256" key="2">
    <source>
        <dbReference type="ARBA" id="ARBA00006402"/>
    </source>
</evidence>
<dbReference type="InterPro" id="IPR050351">
    <property type="entry name" value="BphY/WalK/GraS-like"/>
</dbReference>
<evidence type="ECO:0000256" key="3">
    <source>
        <dbReference type="ARBA" id="ARBA00012438"/>
    </source>
</evidence>
<dbReference type="SMART" id="SM00388">
    <property type="entry name" value="HisKA"/>
    <property type="match status" value="1"/>
</dbReference>
<feature type="domain" description="Phytochrome chromophore attachment site" evidence="11">
    <location>
        <begin position="149"/>
        <end position="307"/>
    </location>
</feature>
<evidence type="ECO:0000256" key="7">
    <source>
        <dbReference type="ARBA" id="ARBA00022679"/>
    </source>
</evidence>
<gene>
    <name evidence="13" type="ordered locus">Cyan7822_5124</name>
</gene>
<dbReference type="InterPro" id="IPR001294">
    <property type="entry name" value="Phytochrome"/>
</dbReference>
<dbReference type="Gene3D" id="3.30.450.20">
    <property type="entry name" value="PAS domain"/>
    <property type="match status" value="1"/>
</dbReference>
<dbReference type="Proteomes" id="UP000008206">
    <property type="component" value="Chromosome"/>
</dbReference>
<keyword evidence="9" id="KW-0157">Chromophore</keyword>
<dbReference type="InterPro" id="IPR003594">
    <property type="entry name" value="HATPase_dom"/>
</dbReference>
<comment type="catalytic activity">
    <reaction evidence="1">
        <text>ATP + protein L-histidine = ADP + protein N-phospho-L-histidine.</text>
        <dbReference type="EC" id="2.7.13.3"/>
    </reaction>
</comment>
<dbReference type="Gene3D" id="3.30.565.10">
    <property type="entry name" value="Histidine kinase-like ATPase, C-terminal domain"/>
    <property type="match status" value="1"/>
</dbReference>
<dbReference type="PROSITE" id="PS50046">
    <property type="entry name" value="PHYTOCHROME_2"/>
    <property type="match status" value="1"/>
</dbReference>
<accession>E0UKC7</accession>
<dbReference type="GO" id="GO:0000156">
    <property type="term" value="F:phosphorelay response regulator activity"/>
    <property type="evidence" value="ECO:0007669"/>
    <property type="project" value="TreeGrafter"/>
</dbReference>
<dbReference type="PRINTS" id="PR01033">
    <property type="entry name" value="PHYTOCHROME"/>
</dbReference>
<dbReference type="KEGG" id="cyj:Cyan7822_5124"/>
<dbReference type="Gene3D" id="1.10.287.130">
    <property type="match status" value="1"/>
</dbReference>
<dbReference type="OrthoDB" id="9760752at2"/>
<dbReference type="Gene3D" id="3.30.450.40">
    <property type="match status" value="1"/>
</dbReference>
<evidence type="ECO:0000259" key="12">
    <source>
        <dbReference type="PROSITE" id="PS50109"/>
    </source>
</evidence>
<name>E0UKC7_GLOV7</name>
<evidence type="ECO:0000259" key="11">
    <source>
        <dbReference type="PROSITE" id="PS50046"/>
    </source>
</evidence>
<evidence type="ECO:0000256" key="5">
    <source>
        <dbReference type="ARBA" id="ARBA00022553"/>
    </source>
</evidence>
<dbReference type="Pfam" id="PF02518">
    <property type="entry name" value="HATPase_c"/>
    <property type="match status" value="1"/>
</dbReference>
<dbReference type="GO" id="GO:0006355">
    <property type="term" value="P:regulation of DNA-templated transcription"/>
    <property type="evidence" value="ECO:0007669"/>
    <property type="project" value="InterPro"/>
</dbReference>
<proteinExistence type="inferred from homology"/>
<dbReference type="PANTHER" id="PTHR42878:SF15">
    <property type="entry name" value="BACTERIOPHYTOCHROME"/>
    <property type="match status" value="1"/>
</dbReference>